<proteinExistence type="predicted"/>
<protein>
    <submittedName>
        <fullName evidence="1">Uncharacterized protein</fullName>
    </submittedName>
</protein>
<evidence type="ECO:0000313" key="2">
    <source>
        <dbReference type="Proteomes" id="UP000187012"/>
    </source>
</evidence>
<reference evidence="1 2" key="1">
    <citation type="submission" date="2016-12" db="EMBL/GenBank/DDBJ databases">
        <authorList>
            <person name="Song W.-J."/>
            <person name="Kurnit D.M."/>
        </authorList>
    </citation>
    <scope>NUCLEOTIDE SEQUENCE [LARGE SCALE GENOMIC DNA]</scope>
    <source>
        <strain evidence="1 2">STM7296</strain>
    </source>
</reference>
<keyword evidence="2" id="KW-1185">Reference proteome</keyword>
<accession>A0A1N7SI66</accession>
<gene>
    <name evidence="1" type="ORF">BN2475_710055</name>
</gene>
<organism evidence="1 2">
    <name type="scientific">Paraburkholderia ribeironis</name>
    <dbReference type="NCBI Taxonomy" id="1247936"/>
    <lineage>
        <taxon>Bacteria</taxon>
        <taxon>Pseudomonadati</taxon>
        <taxon>Pseudomonadota</taxon>
        <taxon>Betaproteobacteria</taxon>
        <taxon>Burkholderiales</taxon>
        <taxon>Burkholderiaceae</taxon>
        <taxon>Paraburkholderia</taxon>
    </lineage>
</organism>
<evidence type="ECO:0000313" key="1">
    <source>
        <dbReference type="EMBL" id="SIT47104.1"/>
    </source>
</evidence>
<dbReference type="STRING" id="1247936.BN2475_710055"/>
<dbReference type="AlphaFoldDB" id="A0A1N7SI66"/>
<sequence length="56" mass="5752">MSGGVSSSCSSMGDDLHGDVGRPKLAGWLDLLSNAATKLPPAQGECFRPAAYGEWG</sequence>
<dbReference type="Proteomes" id="UP000187012">
    <property type="component" value="Unassembled WGS sequence"/>
</dbReference>
<name>A0A1N7SI66_9BURK</name>
<dbReference type="EMBL" id="CYGX02000071">
    <property type="protein sequence ID" value="SIT47104.1"/>
    <property type="molecule type" value="Genomic_DNA"/>
</dbReference>